<organism evidence="1 2">
    <name type="scientific">Gluconobacter albidus</name>
    <dbReference type="NCBI Taxonomy" id="318683"/>
    <lineage>
        <taxon>Bacteria</taxon>
        <taxon>Pseudomonadati</taxon>
        <taxon>Pseudomonadota</taxon>
        <taxon>Alphaproteobacteria</taxon>
        <taxon>Acetobacterales</taxon>
        <taxon>Acetobacteraceae</taxon>
        <taxon>Gluconobacter</taxon>
    </lineage>
</organism>
<accession>A0ABQ5WZH6</accession>
<evidence type="ECO:0008006" key="3">
    <source>
        <dbReference type="Google" id="ProtNLM"/>
    </source>
</evidence>
<evidence type="ECO:0000313" key="2">
    <source>
        <dbReference type="Proteomes" id="UP001156672"/>
    </source>
</evidence>
<protein>
    <recommendedName>
        <fullName evidence="3">Integrase</fullName>
    </recommendedName>
</protein>
<evidence type="ECO:0000313" key="1">
    <source>
        <dbReference type="EMBL" id="GLQ68432.1"/>
    </source>
</evidence>
<proteinExistence type="predicted"/>
<gene>
    <name evidence="1" type="ORF">GCM10007866_08800</name>
</gene>
<dbReference type="Proteomes" id="UP001156672">
    <property type="component" value="Unassembled WGS sequence"/>
</dbReference>
<dbReference type="EMBL" id="BSNW01000006">
    <property type="protein sequence ID" value="GLQ68432.1"/>
    <property type="molecule type" value="Genomic_DNA"/>
</dbReference>
<comment type="caution">
    <text evidence="1">The sequence shown here is derived from an EMBL/GenBank/DDBJ whole genome shotgun (WGS) entry which is preliminary data.</text>
</comment>
<name>A0ABQ5WZH6_9PROT</name>
<reference evidence="2" key="1">
    <citation type="journal article" date="2019" name="Int. J. Syst. Evol. Microbiol.">
        <title>The Global Catalogue of Microorganisms (GCM) 10K type strain sequencing project: providing services to taxonomists for standard genome sequencing and annotation.</title>
        <authorList>
            <consortium name="The Broad Institute Genomics Platform"/>
            <consortium name="The Broad Institute Genome Sequencing Center for Infectious Disease"/>
            <person name="Wu L."/>
            <person name="Ma J."/>
        </authorList>
    </citation>
    <scope>NUCLEOTIDE SEQUENCE [LARGE SCALE GENOMIC DNA]</scope>
    <source>
        <strain evidence="2">NBRC 3250</strain>
    </source>
</reference>
<sequence>MFVRTNDGKNGRIGQPILPYIQSISEGAGRGMMRQLHPLLRGHTDQSFAALLSDRPVAVQQKARERRVCLIYARERAKDAPNSGIAAAYTKTAEEVEDELVALLHATRPADPVPFPEPPAASGPQTLDDLLEHSAPQVRGLRLASFLRFCTDLLPGGRDVH</sequence>
<keyword evidence="2" id="KW-1185">Reference proteome</keyword>